<name>A0A0E0MFE6_ORYPU</name>
<dbReference type="Proteomes" id="UP000026962">
    <property type="component" value="Chromosome 11"/>
</dbReference>
<reference evidence="2" key="1">
    <citation type="submission" date="2015-04" db="UniProtKB">
        <authorList>
            <consortium name="EnsemblPlants"/>
        </authorList>
    </citation>
    <scope>IDENTIFICATION</scope>
</reference>
<proteinExistence type="predicted"/>
<protein>
    <recommendedName>
        <fullName evidence="4">DUF3778 domain-containing protein</fullName>
    </recommendedName>
</protein>
<keyword evidence="1" id="KW-0732">Signal</keyword>
<feature type="chain" id="PRO_5002367518" description="DUF3778 domain-containing protein" evidence="1">
    <location>
        <begin position="23"/>
        <end position="193"/>
    </location>
</feature>
<dbReference type="Gramene" id="OPUNC11G11250.1">
    <property type="protein sequence ID" value="OPUNC11G11250.1"/>
    <property type="gene ID" value="OPUNC11G11250"/>
</dbReference>
<accession>A0A0E0MFE6</accession>
<dbReference type="AlphaFoldDB" id="A0A0E0MFE6"/>
<keyword evidence="3" id="KW-1185">Reference proteome</keyword>
<dbReference type="STRING" id="4537.A0A0E0MFE6"/>
<evidence type="ECO:0000313" key="3">
    <source>
        <dbReference type="Proteomes" id="UP000026962"/>
    </source>
</evidence>
<dbReference type="HOGENOM" id="CLU_1410866_0_0_1"/>
<sequence length="193" mass="19515">MLMVGQRHQAHLLLAGVATVVARGSGGGKCSTSECVGSGGAPHHIAFLRVLRISLTLIAARRRCSFSSAPSQGPISLTHIGRDVCLTGLSAAAGRLTLAPRISATVILFCPPGQPLPSPSTNGGFGVSAGLIEAWPVLTNGVATAAIITGIGLTESRLQEEASPLGSTPICSASTDRVNAGEGGLRLGCRTKI</sequence>
<reference evidence="2" key="2">
    <citation type="submission" date="2018-05" db="EMBL/GenBank/DDBJ databases">
        <title>OpunRS2 (Oryza punctata Reference Sequence Version 2).</title>
        <authorList>
            <person name="Zhang J."/>
            <person name="Kudrna D."/>
            <person name="Lee S."/>
            <person name="Talag J."/>
            <person name="Welchert J."/>
            <person name="Wing R.A."/>
        </authorList>
    </citation>
    <scope>NUCLEOTIDE SEQUENCE [LARGE SCALE GENOMIC DNA]</scope>
</reference>
<organism evidence="2">
    <name type="scientific">Oryza punctata</name>
    <name type="common">Red rice</name>
    <dbReference type="NCBI Taxonomy" id="4537"/>
    <lineage>
        <taxon>Eukaryota</taxon>
        <taxon>Viridiplantae</taxon>
        <taxon>Streptophyta</taxon>
        <taxon>Embryophyta</taxon>
        <taxon>Tracheophyta</taxon>
        <taxon>Spermatophyta</taxon>
        <taxon>Magnoliopsida</taxon>
        <taxon>Liliopsida</taxon>
        <taxon>Poales</taxon>
        <taxon>Poaceae</taxon>
        <taxon>BOP clade</taxon>
        <taxon>Oryzoideae</taxon>
        <taxon>Oryzeae</taxon>
        <taxon>Oryzinae</taxon>
        <taxon>Oryza</taxon>
    </lineage>
</organism>
<evidence type="ECO:0000313" key="2">
    <source>
        <dbReference type="EnsemblPlants" id="OPUNC11G11250.1"/>
    </source>
</evidence>
<evidence type="ECO:0000256" key="1">
    <source>
        <dbReference type="SAM" id="SignalP"/>
    </source>
</evidence>
<dbReference type="EnsemblPlants" id="OPUNC11G11250.1">
    <property type="protein sequence ID" value="OPUNC11G11250.1"/>
    <property type="gene ID" value="OPUNC11G11250"/>
</dbReference>
<feature type="signal peptide" evidence="1">
    <location>
        <begin position="1"/>
        <end position="22"/>
    </location>
</feature>
<evidence type="ECO:0008006" key="4">
    <source>
        <dbReference type="Google" id="ProtNLM"/>
    </source>
</evidence>